<sequence>MLSKIIEYVIYFRNHKHTHVKKLEIIFEFVKKMIWQLKTPYKFSEEEKIDKCNFDAKMYFLIDDKVGLITNITKHTVNMHRTTFVEKFTQIIFYVMTFCSKISTIIPKLNGLPTYRVTLCENIKLSTELKALLTSPQIKLYVITLNYPRNERHSSCYRMACRFIVDIKTTHTGRKQSKMFILGAAILIKTKILNHFVLLAHPILSTLKGSSSEWLLDLLYAFNEGNITKFESMKTQWSTQPDLLTKENHLREKIRLLCLMEMTFKRKAWDRQLTFAEIATETGLPESQVEVMVMRALSLKLVKGTIDQVDCKVNITWVQPRVLDKKQV</sequence>
<dbReference type="SMART" id="SM00088">
    <property type="entry name" value="PINT"/>
    <property type="match status" value="1"/>
</dbReference>
<dbReference type="PROSITE" id="PS50250">
    <property type="entry name" value="PCI"/>
    <property type="match status" value="1"/>
</dbReference>
<dbReference type="EMBL" id="CAXKWB010148906">
    <property type="protein sequence ID" value="CAL4247727.1"/>
    <property type="molecule type" value="Genomic_DNA"/>
</dbReference>
<evidence type="ECO:0000256" key="5">
    <source>
        <dbReference type="ARBA" id="ARBA00022942"/>
    </source>
</evidence>
<reference evidence="10 11" key="1">
    <citation type="submission" date="2024-05" db="EMBL/GenBank/DDBJ databases">
        <authorList>
            <person name="Wallberg A."/>
        </authorList>
    </citation>
    <scope>NUCLEOTIDE SEQUENCE [LARGE SCALE GENOMIC DNA]</scope>
</reference>
<dbReference type="InterPro" id="IPR054179">
    <property type="entry name" value="PSD13_N"/>
</dbReference>
<dbReference type="GO" id="GO:0005634">
    <property type="term" value="C:nucleus"/>
    <property type="evidence" value="ECO:0007669"/>
    <property type="project" value="TreeGrafter"/>
</dbReference>
<comment type="function">
    <text evidence="1">Component of the 26S proteasome, a multiprotein complex involved in the ATP-dependent degradation of ubiquitinated proteins. This complex plays a key role in the maintenance of protein homeostasis by removing misfolded or damaged proteins, which could impair cellular functions, and by removing proteins whose functions are no longer required. Therefore, the proteasome participates in numerous cellular processes, including cell cycle progression, apoptosis, or DNA damage repair.</text>
</comment>
<dbReference type="SUPFAM" id="SSF46785">
    <property type="entry name" value="Winged helix' DNA-binding domain"/>
    <property type="match status" value="1"/>
</dbReference>
<proteinExistence type="inferred from homology"/>
<evidence type="ECO:0000313" key="10">
    <source>
        <dbReference type="EMBL" id="CAL4247727.1"/>
    </source>
</evidence>
<comment type="subunit">
    <text evidence="3">Component of the 19S proteasome regulatory particle complex. The 26S proteasome consists of a 20S core particle (CP) and two 19S regulatory subunits (RP). The regulatory particle is made of a lid composed of 9 subunits including PSMD13, a base containing 6 ATPases and few additional components.</text>
</comment>
<dbReference type="AlphaFoldDB" id="A0AAV2SVQ4"/>
<evidence type="ECO:0000313" key="11">
    <source>
        <dbReference type="Proteomes" id="UP001497623"/>
    </source>
</evidence>
<feature type="non-terminal residue" evidence="10">
    <location>
        <position position="328"/>
    </location>
</feature>
<keyword evidence="5" id="KW-0647">Proteasome</keyword>
<dbReference type="InterPro" id="IPR000717">
    <property type="entry name" value="PCI_dom"/>
</dbReference>
<comment type="similarity">
    <text evidence="2">Belongs to the proteasome subunit S11 family.</text>
</comment>
<comment type="caution">
    <text evidence="10">The sequence shown here is derived from an EMBL/GenBank/DDBJ whole genome shotgun (WGS) entry which is preliminary data.</text>
</comment>
<dbReference type="Pfam" id="PF01399">
    <property type="entry name" value="PCI"/>
    <property type="match status" value="1"/>
</dbReference>
<dbReference type="PANTHER" id="PTHR10539:SF0">
    <property type="entry name" value="26S PROTEASOME NON-ATPASE REGULATORY SUBUNIT 13"/>
    <property type="match status" value="1"/>
</dbReference>
<feature type="domain" description="PCI" evidence="9">
    <location>
        <begin position="156"/>
        <end position="320"/>
    </location>
</feature>
<evidence type="ECO:0000256" key="1">
    <source>
        <dbReference type="ARBA" id="ARBA00002362"/>
    </source>
</evidence>
<gene>
    <name evidence="10" type="ORF">MNOR_LOCUS41337</name>
</gene>
<evidence type="ECO:0000259" key="9">
    <source>
        <dbReference type="PROSITE" id="PS50250"/>
    </source>
</evidence>
<protein>
    <recommendedName>
        <fullName evidence="4">26S proteasome non-ATPase regulatory subunit 13</fullName>
    </recommendedName>
    <alternativeName>
        <fullName evidence="6">26S proteasome regulatory subunit RPN9</fullName>
    </alternativeName>
    <alternativeName>
        <fullName evidence="8">26S proteasome regulatory subunit S11</fullName>
    </alternativeName>
    <alternativeName>
        <fullName evidence="7">26S proteasome regulatory subunit p40.5</fullName>
    </alternativeName>
</protein>
<evidence type="ECO:0000256" key="6">
    <source>
        <dbReference type="ARBA" id="ARBA00029749"/>
    </source>
</evidence>
<dbReference type="PANTHER" id="PTHR10539">
    <property type="entry name" value="26S PROTEASOME NON-ATPASE REGULATORY SUBUNIT 13"/>
    <property type="match status" value="1"/>
</dbReference>
<name>A0AAV2SVQ4_MEGNR</name>
<dbReference type="InterPro" id="IPR035298">
    <property type="entry name" value="PSMD13"/>
</dbReference>
<evidence type="ECO:0000256" key="2">
    <source>
        <dbReference type="ARBA" id="ARBA00006207"/>
    </source>
</evidence>
<dbReference type="Pfam" id="PF22037">
    <property type="entry name" value="PSD13_N"/>
    <property type="match status" value="1"/>
</dbReference>
<dbReference type="GO" id="GO:0006511">
    <property type="term" value="P:ubiquitin-dependent protein catabolic process"/>
    <property type="evidence" value="ECO:0007669"/>
    <property type="project" value="TreeGrafter"/>
</dbReference>
<evidence type="ECO:0000256" key="3">
    <source>
        <dbReference type="ARBA" id="ARBA00011441"/>
    </source>
</evidence>
<organism evidence="10 11">
    <name type="scientific">Meganyctiphanes norvegica</name>
    <name type="common">Northern krill</name>
    <name type="synonym">Thysanopoda norvegica</name>
    <dbReference type="NCBI Taxonomy" id="48144"/>
    <lineage>
        <taxon>Eukaryota</taxon>
        <taxon>Metazoa</taxon>
        <taxon>Ecdysozoa</taxon>
        <taxon>Arthropoda</taxon>
        <taxon>Crustacea</taxon>
        <taxon>Multicrustacea</taxon>
        <taxon>Malacostraca</taxon>
        <taxon>Eumalacostraca</taxon>
        <taxon>Eucarida</taxon>
        <taxon>Euphausiacea</taxon>
        <taxon>Euphausiidae</taxon>
        <taxon>Meganyctiphanes</taxon>
    </lineage>
</organism>
<accession>A0AAV2SVQ4</accession>
<evidence type="ECO:0000256" key="8">
    <source>
        <dbReference type="ARBA" id="ARBA00032323"/>
    </source>
</evidence>
<dbReference type="Proteomes" id="UP001497623">
    <property type="component" value="Unassembled WGS sequence"/>
</dbReference>
<keyword evidence="11" id="KW-1185">Reference proteome</keyword>
<dbReference type="GO" id="GO:0005198">
    <property type="term" value="F:structural molecule activity"/>
    <property type="evidence" value="ECO:0007669"/>
    <property type="project" value="TreeGrafter"/>
</dbReference>
<evidence type="ECO:0000256" key="4">
    <source>
        <dbReference type="ARBA" id="ARBA00015732"/>
    </source>
</evidence>
<dbReference type="GO" id="GO:0005829">
    <property type="term" value="C:cytosol"/>
    <property type="evidence" value="ECO:0007669"/>
    <property type="project" value="TreeGrafter"/>
</dbReference>
<evidence type="ECO:0000256" key="7">
    <source>
        <dbReference type="ARBA" id="ARBA00031303"/>
    </source>
</evidence>
<dbReference type="GO" id="GO:0008541">
    <property type="term" value="C:proteasome regulatory particle, lid subcomplex"/>
    <property type="evidence" value="ECO:0007669"/>
    <property type="project" value="TreeGrafter"/>
</dbReference>
<dbReference type="InterPro" id="IPR036390">
    <property type="entry name" value="WH_DNA-bd_sf"/>
</dbReference>